<evidence type="ECO:0000313" key="2">
    <source>
        <dbReference type="EMBL" id="PWZ93939.1"/>
    </source>
</evidence>
<reference evidence="2 3" key="1">
    <citation type="journal article" date="2018" name="Vet. Microbiol.">
        <title>Clonal diversity and geographic distribution of methicillin-resistant Staphylococcus pseudintermedius from Australian animals: Discovery of novel sequence types.</title>
        <authorList>
            <person name="Worthing K.A."/>
            <person name="Abraham S."/>
            <person name="Coombs G.W."/>
            <person name="Pang S."/>
            <person name="Saputra S."/>
            <person name="Jordan D."/>
            <person name="Trott D.J."/>
            <person name="Norris J.M."/>
        </authorList>
    </citation>
    <scope>NUCLEOTIDE SEQUENCE [LARGE SCALE GENOMIC DNA]</scope>
    <source>
        <strain evidence="2 3">ST71 3</strain>
    </source>
</reference>
<dbReference type="Proteomes" id="UP000246351">
    <property type="component" value="Unassembled WGS sequence"/>
</dbReference>
<dbReference type="AlphaFoldDB" id="A0A317Z4E7"/>
<comment type="caution">
    <text evidence="2">The sequence shown here is derived from an EMBL/GenBank/DDBJ whole genome shotgun (WGS) entry which is preliminary data.</text>
</comment>
<name>A0A317Z4E7_STAPS</name>
<keyword evidence="1" id="KW-0812">Transmembrane</keyword>
<dbReference type="EMBL" id="QEIV01002252">
    <property type="protein sequence ID" value="PWZ93939.1"/>
    <property type="molecule type" value="Genomic_DNA"/>
</dbReference>
<keyword evidence="1" id="KW-0472">Membrane</keyword>
<sequence>MFTFTKLFWHNTQNQKARLFGIAFIGFAILLLLTILAMSPYNLLLQVWQMSMLTGQQNLTTLILMMVGAILLTIFLFAMLIFPFFVGVISAIHHSILNTTKARWKDLFRAFKKGVWGKTVILGILTLLFIVVTAIIYALVNAGMTFLIQQIFNW</sequence>
<proteinExistence type="predicted"/>
<accession>A0A317Z4E7</accession>
<dbReference type="STRING" id="937773.SPSINT_1814"/>
<protein>
    <submittedName>
        <fullName evidence="2">Lytic transglycosylase</fullName>
    </submittedName>
</protein>
<feature type="transmembrane region" description="Helical" evidence="1">
    <location>
        <begin position="20"/>
        <end position="41"/>
    </location>
</feature>
<feature type="transmembrane region" description="Helical" evidence="1">
    <location>
        <begin position="115"/>
        <end position="140"/>
    </location>
</feature>
<feature type="non-terminal residue" evidence="2">
    <location>
        <position position="154"/>
    </location>
</feature>
<feature type="transmembrane region" description="Helical" evidence="1">
    <location>
        <begin position="61"/>
        <end position="94"/>
    </location>
</feature>
<evidence type="ECO:0000256" key="1">
    <source>
        <dbReference type="SAM" id="Phobius"/>
    </source>
</evidence>
<gene>
    <name evidence="2" type="ORF">DD924_18540</name>
</gene>
<organism evidence="2 3">
    <name type="scientific">Staphylococcus pseudintermedius</name>
    <dbReference type="NCBI Taxonomy" id="283734"/>
    <lineage>
        <taxon>Bacteria</taxon>
        <taxon>Bacillati</taxon>
        <taxon>Bacillota</taxon>
        <taxon>Bacilli</taxon>
        <taxon>Bacillales</taxon>
        <taxon>Staphylococcaceae</taxon>
        <taxon>Staphylococcus</taxon>
        <taxon>Staphylococcus intermedius group</taxon>
    </lineage>
</organism>
<keyword evidence="1" id="KW-1133">Transmembrane helix</keyword>
<evidence type="ECO:0000313" key="3">
    <source>
        <dbReference type="Proteomes" id="UP000246351"/>
    </source>
</evidence>